<dbReference type="InterPro" id="IPR010243">
    <property type="entry name" value="RNA_pol_bsu_bac"/>
</dbReference>
<evidence type="ECO:0000256" key="1">
    <source>
        <dbReference type="ARBA" id="ARBA00022478"/>
    </source>
</evidence>
<dbReference type="InterPro" id="IPR007120">
    <property type="entry name" value="DNA-dir_RNAP_su2_dom"/>
</dbReference>
<evidence type="ECO:0000256" key="3">
    <source>
        <dbReference type="ARBA" id="ARBA00022695"/>
    </source>
</evidence>
<dbReference type="InterPro" id="IPR007645">
    <property type="entry name" value="RNA_pol_Rpb2_3"/>
</dbReference>
<dbReference type="InterPro" id="IPR007121">
    <property type="entry name" value="RNA_pol_bsu_CS"/>
</dbReference>
<dbReference type="EMBL" id="CADCWF010000265">
    <property type="protein sequence ID" value="CAA9572219.1"/>
    <property type="molecule type" value="Genomic_DNA"/>
</dbReference>
<dbReference type="Gene3D" id="3.90.1100.10">
    <property type="match status" value="2"/>
</dbReference>
<dbReference type="InterPro" id="IPR014724">
    <property type="entry name" value="RNA_pol_RPB2_OB-fold"/>
</dbReference>
<dbReference type="InterPro" id="IPR007642">
    <property type="entry name" value="RNA_pol_Rpb2_2"/>
</dbReference>
<dbReference type="GO" id="GO:0003677">
    <property type="term" value="F:DNA binding"/>
    <property type="evidence" value="ECO:0007669"/>
    <property type="project" value="UniProtKB-UniRule"/>
</dbReference>
<name>A0A6J4VFF2_9BACT</name>
<evidence type="ECO:0000256" key="5">
    <source>
        <dbReference type="ARBA" id="ARBA00048552"/>
    </source>
</evidence>
<dbReference type="GO" id="GO:0003899">
    <property type="term" value="F:DNA-directed RNA polymerase activity"/>
    <property type="evidence" value="ECO:0007669"/>
    <property type="project" value="UniProtKB-UniRule"/>
</dbReference>
<evidence type="ECO:0000313" key="15">
    <source>
        <dbReference type="EMBL" id="CAA9572219.1"/>
    </source>
</evidence>
<dbReference type="Gene3D" id="3.90.1800.10">
    <property type="entry name" value="RNA polymerase alpha subunit dimerisation domain"/>
    <property type="match status" value="1"/>
</dbReference>
<proteinExistence type="inferred from homology"/>
<dbReference type="PROSITE" id="PS01166">
    <property type="entry name" value="RNA_POL_BETA"/>
    <property type="match status" value="1"/>
</dbReference>
<dbReference type="Gene3D" id="2.40.270.10">
    <property type="entry name" value="DNA-directed RNA polymerase, subunit 2, domain 6"/>
    <property type="match status" value="1"/>
</dbReference>
<reference evidence="15" key="1">
    <citation type="submission" date="2020-02" db="EMBL/GenBank/DDBJ databases">
        <authorList>
            <person name="Meier V. D."/>
        </authorList>
    </citation>
    <scope>NUCLEOTIDE SEQUENCE</scope>
    <source>
        <strain evidence="15">AVDCRST_MAG59</strain>
    </source>
</reference>
<dbReference type="GO" id="GO:0006351">
    <property type="term" value="P:DNA-templated transcription"/>
    <property type="evidence" value="ECO:0007669"/>
    <property type="project" value="UniProtKB-UniRule"/>
</dbReference>
<dbReference type="GO" id="GO:0000428">
    <property type="term" value="C:DNA-directed RNA polymerase complex"/>
    <property type="evidence" value="ECO:0007669"/>
    <property type="project" value="UniProtKB-KW"/>
</dbReference>
<evidence type="ECO:0000256" key="2">
    <source>
        <dbReference type="ARBA" id="ARBA00022679"/>
    </source>
</evidence>
<feature type="domain" description="RNA polymerase Rpb2" evidence="13">
    <location>
        <begin position="431"/>
        <end position="499"/>
    </location>
</feature>
<dbReference type="InterPro" id="IPR007641">
    <property type="entry name" value="RNA_pol_Rpb2_7"/>
</dbReference>
<dbReference type="Gene3D" id="2.40.50.150">
    <property type="match status" value="1"/>
</dbReference>
<accession>A0A6J4VFF2</accession>
<dbReference type="InterPro" id="IPR019462">
    <property type="entry name" value="DNA-dir_RNA_pol_bsu_external_1"/>
</dbReference>
<evidence type="ECO:0000259" key="11">
    <source>
        <dbReference type="Pfam" id="PF04561"/>
    </source>
</evidence>
<feature type="domain" description="DNA-directed RNA polymerase beta subunit external 1" evidence="14">
    <location>
        <begin position="573"/>
        <end position="631"/>
    </location>
</feature>
<evidence type="ECO:0000256" key="7">
    <source>
        <dbReference type="RuleBase" id="RU000434"/>
    </source>
</evidence>
<dbReference type="SUPFAM" id="SSF64484">
    <property type="entry name" value="beta and beta-prime subunits of DNA dependent RNA-polymerase"/>
    <property type="match status" value="1"/>
</dbReference>
<keyword evidence="2 6" id="KW-0808">Transferase</keyword>
<dbReference type="Pfam" id="PF04563">
    <property type="entry name" value="RNA_pol_Rpb2_1"/>
    <property type="match status" value="1"/>
</dbReference>
<dbReference type="AlphaFoldDB" id="A0A6J4VFF2"/>
<dbReference type="PANTHER" id="PTHR20856">
    <property type="entry name" value="DNA-DIRECTED RNA POLYMERASE I SUBUNIT 2"/>
    <property type="match status" value="1"/>
</dbReference>
<gene>
    <name evidence="6" type="primary">rpoB</name>
    <name evidence="15" type="ORF">AVDCRST_MAG59-3660</name>
</gene>
<dbReference type="Gene3D" id="3.90.1110.10">
    <property type="entry name" value="RNA polymerase Rpb2, domain 2"/>
    <property type="match status" value="1"/>
</dbReference>
<organism evidence="15">
    <name type="scientific">uncultured Thermomicrobiales bacterium</name>
    <dbReference type="NCBI Taxonomy" id="1645740"/>
    <lineage>
        <taxon>Bacteria</taxon>
        <taxon>Pseudomonadati</taxon>
        <taxon>Thermomicrobiota</taxon>
        <taxon>Thermomicrobia</taxon>
        <taxon>Thermomicrobiales</taxon>
        <taxon>environmental samples</taxon>
    </lineage>
</organism>
<feature type="domain" description="RNA polymerase Rpb2" evidence="10">
    <location>
        <begin position="1082"/>
        <end position="1157"/>
    </location>
</feature>
<dbReference type="Pfam" id="PF04565">
    <property type="entry name" value="RNA_pol_Rpb2_3"/>
    <property type="match status" value="1"/>
</dbReference>
<comment type="similarity">
    <text evidence="6 7">Belongs to the RNA polymerase beta chain family.</text>
</comment>
<comment type="subunit">
    <text evidence="6 8">The RNAP catalytic core consists of 2 alpha, 1 beta, 1 beta' and 1 omega subunit. When a sigma factor is associated with the core the holoenzyme is formed, which can initiate transcription.</text>
</comment>
<dbReference type="Pfam" id="PF00562">
    <property type="entry name" value="RNA_pol_Rpb2_6"/>
    <property type="match status" value="1"/>
</dbReference>
<dbReference type="InterPro" id="IPR037033">
    <property type="entry name" value="DNA-dir_RNAP_su2_hyb_sf"/>
</dbReference>
<comment type="function">
    <text evidence="6 8">DNA-dependent RNA polymerase catalyzes the transcription of DNA into RNA using the four ribonucleoside triphosphates as substrates.</text>
</comment>
<keyword evidence="4 6" id="KW-0804">Transcription</keyword>
<evidence type="ECO:0000259" key="10">
    <source>
        <dbReference type="Pfam" id="PF04560"/>
    </source>
</evidence>
<sequence>MVIATTRGIGIDEAAEARQRRVISNTGIGRRSYSRIPTVWEMPDLVQVQIESFQWFKDEGLRELLEEISPITDHHKKMELTFLDFRFDEPWARMPKGEEQDRAKKDARIVESYCRERDITYAAPLRIWARLVMRETGEIKETGPDGIFLGDFPMMTSDGTFIINGAERVVVSQLVRSPGVYFDRNPDLTTGKLLAGAKLIPNRGAWLEFETSNRDVLSVKVDRKRKMPVTILLRAIGLESDEDLLAAFADVDTNPDRRFIATTLDKEPTKTREEALIELYRRIRPGDPPTRDNANSLLENLFFNERRYDLARVGRFKLNERLHRGLPFEARPESRILKKEDLVEIIREMIRLNNGLSEPDDIDHLGNRRVRAVGELIQMHVRTGFQRLERGIRERMTIQDPETVTPQGLISTTRPVMAAVREFFGGSQLSQFMDQTNPLAELTHKRRLSALGPGGLSRDRAGFDVRDVHPSHYGRICPIETPEGPNIGLIGSLATYGKINQYGFIETPYRRVISSLSVDDPVIPMVGAVLRDDVVDPASGEVLASTGTTIDETLAARVRAAGVKIVRIRSIASEIIDYLSADREEEVMIAQANTPLDDRGQLIPDQVTVRVSGGHRFPVVPAEQVSYMDVSPKQVVSVATALIPFLEHDDANRALMGANMQRQAVPLLRPQAPVIGTGVEYQAAKDSGQVVVSRHAGTVTAVTGKQIYLVDDEGAEHAYNLQKFVRSNQDTCINQRPIVRRGQRVEFGEVIADSSSTEQGELALGQNVLVAFMPWEGGNFEDAILISERLVRDDVFTSIHIEKYETEARDTKLGPEEITRDIPNVGEESLANLDENGIIRIGAEVRPNDILVGKVTPRGETELSAEERLLRAIFGEKAREVKDTSLRVPHGVHGKVIDVKQFRRDDNSDHELPAGVNEMVRVSIAQKRKISEGDKMAGRHGNKGVISRILPLEDMPYLPDGTPVDIILNPIGVPSRMNLGQVLETHLGWAASQLGFRVATPVFDGAREEEIRAALGQAGLPEDGKVDLYDGRTGDKFDRPVTVGIIYMLKLAHLVEDKIHARSTGPYSLVTQQPLGGKAQFGGQRFGEMEVWALYAYGAAYTLQEMLTVKSDDTVGRVKTYEAIVKGDEIQGAGVPESFKVLVKELRSLGLSIDVINENEETVDFTEDTSRDLLSNLDRINLSGFERTAD</sequence>
<dbReference type="EC" id="2.7.7.6" evidence="6 8"/>
<dbReference type="Pfam" id="PF04560">
    <property type="entry name" value="RNA_pol_Rpb2_7"/>
    <property type="match status" value="1"/>
</dbReference>
<protein>
    <recommendedName>
        <fullName evidence="6 8">DNA-directed RNA polymerase subunit beta</fullName>
        <shortName evidence="6">RNAP subunit beta</shortName>
        <ecNumber evidence="6 8">2.7.7.6</ecNumber>
    </recommendedName>
    <alternativeName>
        <fullName evidence="6">RNA polymerase subunit beta</fullName>
    </alternativeName>
    <alternativeName>
        <fullName evidence="6">Transcriptase subunit beta</fullName>
    </alternativeName>
</protein>
<dbReference type="GO" id="GO:0032549">
    <property type="term" value="F:ribonucleoside binding"/>
    <property type="evidence" value="ECO:0007669"/>
    <property type="project" value="InterPro"/>
</dbReference>
<dbReference type="Pfam" id="PF10385">
    <property type="entry name" value="RNA_pol_Rpb2_45"/>
    <property type="match status" value="1"/>
</dbReference>
<dbReference type="InterPro" id="IPR007644">
    <property type="entry name" value="RNA_pol_bsu_protrusion"/>
</dbReference>
<dbReference type="NCBIfam" id="NF001616">
    <property type="entry name" value="PRK00405.1"/>
    <property type="match status" value="1"/>
</dbReference>
<keyword evidence="1 6" id="KW-0240">DNA-directed RNA polymerase</keyword>
<evidence type="ECO:0000256" key="4">
    <source>
        <dbReference type="ARBA" id="ARBA00023163"/>
    </source>
</evidence>
<feature type="domain" description="RNA polymerase beta subunit protrusion" evidence="12">
    <location>
        <begin position="45"/>
        <end position="412"/>
    </location>
</feature>
<evidence type="ECO:0000259" key="13">
    <source>
        <dbReference type="Pfam" id="PF04565"/>
    </source>
</evidence>
<evidence type="ECO:0000256" key="8">
    <source>
        <dbReference type="RuleBase" id="RU363031"/>
    </source>
</evidence>
<evidence type="ECO:0000259" key="9">
    <source>
        <dbReference type="Pfam" id="PF00562"/>
    </source>
</evidence>
<dbReference type="Gene3D" id="2.40.50.100">
    <property type="match status" value="1"/>
</dbReference>
<dbReference type="HAMAP" id="MF_01321">
    <property type="entry name" value="RNApol_bact_RpoB"/>
    <property type="match status" value="1"/>
</dbReference>
<keyword evidence="3 6" id="KW-0548">Nucleotidyltransferase</keyword>
<evidence type="ECO:0000259" key="14">
    <source>
        <dbReference type="Pfam" id="PF10385"/>
    </source>
</evidence>
<evidence type="ECO:0000259" key="12">
    <source>
        <dbReference type="Pfam" id="PF04563"/>
    </source>
</evidence>
<feature type="domain" description="DNA-directed RNA polymerase subunit 2 hybrid-binding" evidence="9">
    <location>
        <begin position="693"/>
        <end position="1080"/>
    </location>
</feature>
<dbReference type="Pfam" id="PF04561">
    <property type="entry name" value="RNA_pol_Rpb2_2"/>
    <property type="match status" value="1"/>
</dbReference>
<dbReference type="InterPro" id="IPR015712">
    <property type="entry name" value="DNA-dir_RNA_pol_su2"/>
</dbReference>
<feature type="domain" description="RNA polymerase Rpb2" evidence="11">
    <location>
        <begin position="176"/>
        <end position="371"/>
    </location>
</feature>
<comment type="catalytic activity">
    <reaction evidence="5 6 8">
        <text>RNA(n) + a ribonucleoside 5'-triphosphate = RNA(n+1) + diphosphate</text>
        <dbReference type="Rhea" id="RHEA:21248"/>
        <dbReference type="Rhea" id="RHEA-COMP:14527"/>
        <dbReference type="Rhea" id="RHEA-COMP:17342"/>
        <dbReference type="ChEBI" id="CHEBI:33019"/>
        <dbReference type="ChEBI" id="CHEBI:61557"/>
        <dbReference type="ChEBI" id="CHEBI:140395"/>
        <dbReference type="EC" id="2.7.7.6"/>
    </reaction>
</comment>
<dbReference type="InterPro" id="IPR037034">
    <property type="entry name" value="RNA_pol_Rpb2_2_sf"/>
</dbReference>
<evidence type="ECO:0000256" key="6">
    <source>
        <dbReference type="HAMAP-Rule" id="MF_01321"/>
    </source>
</evidence>
<dbReference type="CDD" id="cd00653">
    <property type="entry name" value="RNA_pol_B_RPB2"/>
    <property type="match status" value="1"/>
</dbReference>